<dbReference type="Gene3D" id="3.40.50.1820">
    <property type="entry name" value="alpha/beta hydrolase"/>
    <property type="match status" value="1"/>
</dbReference>
<accession>A0ABY7UMR4</accession>
<feature type="chain" id="PRO_5045268801" evidence="5">
    <location>
        <begin position="26"/>
        <end position="312"/>
    </location>
</feature>
<keyword evidence="5" id="KW-0732">Signal</keyword>
<keyword evidence="3" id="KW-0378">Hydrolase</keyword>
<evidence type="ECO:0000313" key="6">
    <source>
        <dbReference type="EMBL" id="WCZ39451.1"/>
    </source>
</evidence>
<evidence type="ECO:0000256" key="4">
    <source>
        <dbReference type="ARBA" id="ARBA00023157"/>
    </source>
</evidence>
<feature type="signal peptide" evidence="5">
    <location>
        <begin position="1"/>
        <end position="25"/>
    </location>
</feature>
<dbReference type="SUPFAM" id="SSF53474">
    <property type="entry name" value="alpha/beta-Hydrolases"/>
    <property type="match status" value="1"/>
</dbReference>
<protein>
    <submittedName>
        <fullName evidence="6">Cutinase</fullName>
    </submittedName>
</protein>
<dbReference type="InterPro" id="IPR029058">
    <property type="entry name" value="AB_hydrolase_fold"/>
</dbReference>
<sequence length="312" mass="34029">MLKSRTSLRARVATFVAAVATAVTATFTPVAPVQEADAQTRCPAVAFIAARGSGQNTQIYPTRYSWAAPWTSNGWEAETIRAFLQRSEARYAATHGGNSLMKDVEVIGLEPRYYPATFPEYDVPEVAVPATILQALGLAVQWANPVFMTARRAATEFVDSVNIGRTGVMQMINDYEASRGCHPQYILSGYSQGAMILLEHERELARRGQLAGVVYFGNPNTAPGDWSTVGVPGGGAGGMLGFLPFNSKTAAGTRNRVNYCLPQDAVCDLSVQTLQASQATGGNHARYFRWPSRWDNQVSDSFGRFVDQVRYR</sequence>
<evidence type="ECO:0000256" key="2">
    <source>
        <dbReference type="ARBA" id="ARBA00022487"/>
    </source>
</evidence>
<keyword evidence="4" id="KW-1015">Disulfide bond</keyword>
<keyword evidence="7" id="KW-1185">Reference proteome</keyword>
<evidence type="ECO:0000313" key="7">
    <source>
        <dbReference type="Proteomes" id="UP001218071"/>
    </source>
</evidence>
<dbReference type="Proteomes" id="UP001218071">
    <property type="component" value="Chromosome"/>
</dbReference>
<evidence type="ECO:0000256" key="5">
    <source>
        <dbReference type="SAM" id="SignalP"/>
    </source>
</evidence>
<gene>
    <name evidence="6" type="ORF">CJEDD_09320</name>
</gene>
<dbReference type="PANTHER" id="PTHR33630:SF9">
    <property type="entry name" value="CUTINASE 4"/>
    <property type="match status" value="1"/>
</dbReference>
<dbReference type="SMART" id="SM01110">
    <property type="entry name" value="Cutinase"/>
    <property type="match status" value="1"/>
</dbReference>
<proteinExistence type="inferred from homology"/>
<dbReference type="EMBL" id="CP063194">
    <property type="protein sequence ID" value="WCZ39451.1"/>
    <property type="molecule type" value="Genomic_DNA"/>
</dbReference>
<dbReference type="RefSeq" id="WP_232297654.1">
    <property type="nucleotide sequence ID" value="NZ_CBYN010000007.1"/>
</dbReference>
<dbReference type="Pfam" id="PF01083">
    <property type="entry name" value="Cutinase"/>
    <property type="match status" value="1"/>
</dbReference>
<evidence type="ECO:0000256" key="1">
    <source>
        <dbReference type="ARBA" id="ARBA00007534"/>
    </source>
</evidence>
<keyword evidence="2" id="KW-0719">Serine esterase</keyword>
<comment type="similarity">
    <text evidence="1">Belongs to the cutinase family.</text>
</comment>
<organism evidence="6 7">
    <name type="scientific">Corynebacterium jeddahense</name>
    <dbReference type="NCBI Taxonomy" id="1414719"/>
    <lineage>
        <taxon>Bacteria</taxon>
        <taxon>Bacillati</taxon>
        <taxon>Actinomycetota</taxon>
        <taxon>Actinomycetes</taxon>
        <taxon>Mycobacteriales</taxon>
        <taxon>Corynebacteriaceae</taxon>
        <taxon>Corynebacterium</taxon>
    </lineage>
</organism>
<dbReference type="InterPro" id="IPR000675">
    <property type="entry name" value="Cutinase/axe"/>
</dbReference>
<evidence type="ECO:0000256" key="3">
    <source>
        <dbReference type="ARBA" id="ARBA00022801"/>
    </source>
</evidence>
<reference evidence="6 7" key="1">
    <citation type="submission" date="2020-10" db="EMBL/GenBank/DDBJ databases">
        <title>Complete genome sequence of Corynebacterium jeddahense DSM 45997, type strain of Corynebacterium jeddahense.</title>
        <authorList>
            <person name="Busche T."/>
            <person name="Kalinowski J."/>
            <person name="Ruckert C."/>
        </authorList>
    </citation>
    <scope>NUCLEOTIDE SEQUENCE [LARGE SCALE GENOMIC DNA]</scope>
    <source>
        <strain evidence="6 7">DSM 45997</strain>
    </source>
</reference>
<name>A0ABY7UMR4_9CORY</name>
<dbReference type="PANTHER" id="PTHR33630">
    <property type="entry name" value="CUTINASE RV1984C-RELATED-RELATED"/>
    <property type="match status" value="1"/>
</dbReference>